<keyword evidence="5" id="KW-1185">Reference proteome</keyword>
<dbReference type="Proteomes" id="UP000015961">
    <property type="component" value="Unassembled WGS sequence"/>
</dbReference>
<keyword evidence="2" id="KW-0012">Acyltransferase</keyword>
<dbReference type="InterPro" id="IPR016181">
    <property type="entry name" value="Acyl_CoA_acyltransferase"/>
</dbReference>
<accession>S0L7X6</accession>
<dbReference type="GO" id="GO:0016747">
    <property type="term" value="F:acyltransferase activity, transferring groups other than amino-acyl groups"/>
    <property type="evidence" value="ECO:0007669"/>
    <property type="project" value="InterPro"/>
</dbReference>
<reference evidence="4 5" key="1">
    <citation type="submission" date="2013-03" db="EMBL/GenBank/DDBJ databases">
        <title>The Genome Sequence of Enterococcus sulfureus ATCC_49903 (PacBio/Illumina hybrid assembly).</title>
        <authorList>
            <consortium name="The Broad Institute Genomics Platform"/>
            <consortium name="The Broad Institute Genome Sequencing Center for Infectious Disease"/>
            <person name="Earl A."/>
            <person name="Russ C."/>
            <person name="Gilmore M."/>
            <person name="Surin D."/>
            <person name="Walker B."/>
            <person name="Young S."/>
            <person name="Zeng Q."/>
            <person name="Gargeya S."/>
            <person name="Fitzgerald M."/>
            <person name="Haas B."/>
            <person name="Abouelleil A."/>
            <person name="Allen A.W."/>
            <person name="Alvarado L."/>
            <person name="Arachchi H.M."/>
            <person name="Berlin A.M."/>
            <person name="Chapman S.B."/>
            <person name="Gainer-Dewar J."/>
            <person name="Goldberg J."/>
            <person name="Griggs A."/>
            <person name="Gujja S."/>
            <person name="Hansen M."/>
            <person name="Howarth C."/>
            <person name="Imamovic A."/>
            <person name="Ireland A."/>
            <person name="Larimer J."/>
            <person name="McCowan C."/>
            <person name="Murphy C."/>
            <person name="Pearson M."/>
            <person name="Poon T.W."/>
            <person name="Priest M."/>
            <person name="Roberts A."/>
            <person name="Saif S."/>
            <person name="Shea T."/>
            <person name="Sisk P."/>
            <person name="Sykes S."/>
            <person name="Wortman J."/>
            <person name="Nusbaum C."/>
            <person name="Birren B."/>
        </authorList>
    </citation>
    <scope>NUCLEOTIDE SEQUENCE [LARGE SCALE GENOMIC DNA]</scope>
    <source>
        <strain evidence="4 5">ATCC 49903</strain>
    </source>
</reference>
<evidence type="ECO:0000256" key="1">
    <source>
        <dbReference type="ARBA" id="ARBA00022679"/>
    </source>
</evidence>
<dbReference type="Pfam" id="PF00583">
    <property type="entry name" value="Acetyltransf_1"/>
    <property type="match status" value="1"/>
</dbReference>
<organism evidence="4 5">
    <name type="scientific">Enterococcus sulfureus ATCC 49903</name>
    <dbReference type="NCBI Taxonomy" id="1140003"/>
    <lineage>
        <taxon>Bacteria</taxon>
        <taxon>Bacillati</taxon>
        <taxon>Bacillota</taxon>
        <taxon>Bacilli</taxon>
        <taxon>Lactobacillales</taxon>
        <taxon>Enterococcaceae</taxon>
        <taxon>Enterococcus</taxon>
    </lineage>
</organism>
<name>S0L7X6_9ENTE</name>
<dbReference type="SUPFAM" id="SSF55729">
    <property type="entry name" value="Acyl-CoA N-acyltransferases (Nat)"/>
    <property type="match status" value="1"/>
</dbReference>
<evidence type="ECO:0000313" key="4">
    <source>
        <dbReference type="EMBL" id="EOT83963.1"/>
    </source>
</evidence>
<proteinExistence type="predicted"/>
<dbReference type="PROSITE" id="PS51186">
    <property type="entry name" value="GNAT"/>
    <property type="match status" value="1"/>
</dbReference>
<feature type="domain" description="N-acetyltransferase" evidence="3">
    <location>
        <begin position="1"/>
        <end position="175"/>
    </location>
</feature>
<dbReference type="RefSeq" id="WP_016185442.1">
    <property type="nucleotide sequence ID" value="NZ_ASWO01000005.1"/>
</dbReference>
<protein>
    <recommendedName>
        <fullName evidence="3">N-acetyltransferase domain-containing protein</fullName>
    </recommendedName>
</protein>
<dbReference type="PANTHER" id="PTHR43877">
    <property type="entry name" value="AMINOALKYLPHOSPHONATE N-ACETYLTRANSFERASE-RELATED-RELATED"/>
    <property type="match status" value="1"/>
</dbReference>
<sequence>MNLKQATSRELAAIETFYEKTIPLIDPDTTSWILGVYPSIDSVLSAINKKEFYLFVDDSMTILATVILNHQAHENYQKLTWLTQNTTAHDHLIVHTLIVDQTRKNQGIGTKLMKAIKTYAQDLGVVSIRLDTAKTNLPAQHLYEKQGFTYIGQVDLPKFDQTGVDECVCYEYLLS</sequence>
<dbReference type="EMBL" id="ASWO01000005">
    <property type="protein sequence ID" value="EOT83963.1"/>
    <property type="molecule type" value="Genomic_DNA"/>
</dbReference>
<dbReference type="CDD" id="cd04301">
    <property type="entry name" value="NAT_SF"/>
    <property type="match status" value="1"/>
</dbReference>
<comment type="caution">
    <text evidence="4">The sequence shown here is derived from an EMBL/GenBank/DDBJ whole genome shotgun (WGS) entry which is preliminary data.</text>
</comment>
<dbReference type="InterPro" id="IPR000182">
    <property type="entry name" value="GNAT_dom"/>
</dbReference>
<evidence type="ECO:0000313" key="5">
    <source>
        <dbReference type="Proteomes" id="UP000015961"/>
    </source>
</evidence>
<dbReference type="OrthoDB" id="357176at2"/>
<evidence type="ECO:0000256" key="2">
    <source>
        <dbReference type="ARBA" id="ARBA00023315"/>
    </source>
</evidence>
<dbReference type="InterPro" id="IPR050832">
    <property type="entry name" value="Bact_Acetyltransf"/>
</dbReference>
<dbReference type="AlphaFoldDB" id="S0L7X6"/>
<keyword evidence="1" id="KW-0808">Transferase</keyword>
<dbReference type="PATRIC" id="fig|1140003.3.peg.947"/>
<dbReference type="Gene3D" id="3.40.630.30">
    <property type="match status" value="1"/>
</dbReference>
<dbReference type="eggNOG" id="COG0456">
    <property type="taxonomic scope" value="Bacteria"/>
</dbReference>
<gene>
    <name evidence="4" type="ORF">I573_01688</name>
</gene>
<evidence type="ECO:0000259" key="3">
    <source>
        <dbReference type="PROSITE" id="PS51186"/>
    </source>
</evidence>